<proteinExistence type="predicted"/>
<dbReference type="EMBL" id="CAMPGE010007162">
    <property type="protein sequence ID" value="CAI2366087.1"/>
    <property type="molecule type" value="Genomic_DNA"/>
</dbReference>
<dbReference type="AlphaFoldDB" id="A0AAD1XCJ3"/>
<evidence type="ECO:0000313" key="4">
    <source>
        <dbReference type="Proteomes" id="UP001295684"/>
    </source>
</evidence>
<accession>A0AAD1XCJ3</accession>
<protein>
    <submittedName>
        <fullName evidence="3">Uncharacterized protein</fullName>
    </submittedName>
</protein>
<evidence type="ECO:0000313" key="3">
    <source>
        <dbReference type="EMBL" id="CAI2366087.1"/>
    </source>
</evidence>
<name>A0AAD1XCJ3_EUPCR</name>
<feature type="chain" id="PRO_5042010199" evidence="2">
    <location>
        <begin position="20"/>
        <end position="263"/>
    </location>
</feature>
<feature type="signal peptide" evidence="2">
    <location>
        <begin position="1"/>
        <end position="19"/>
    </location>
</feature>
<keyword evidence="4" id="KW-1185">Reference proteome</keyword>
<keyword evidence="2" id="KW-0732">Signal</keyword>
<reference evidence="3" key="1">
    <citation type="submission" date="2023-07" db="EMBL/GenBank/DDBJ databases">
        <authorList>
            <consortium name="AG Swart"/>
            <person name="Singh M."/>
            <person name="Singh A."/>
            <person name="Seah K."/>
            <person name="Emmerich C."/>
        </authorList>
    </citation>
    <scope>NUCLEOTIDE SEQUENCE</scope>
    <source>
        <strain evidence="3">DP1</strain>
    </source>
</reference>
<evidence type="ECO:0000256" key="1">
    <source>
        <dbReference type="SAM" id="MobiDB-lite"/>
    </source>
</evidence>
<feature type="compositionally biased region" description="Low complexity" evidence="1">
    <location>
        <begin position="222"/>
        <end position="243"/>
    </location>
</feature>
<feature type="region of interest" description="Disordered" evidence="1">
    <location>
        <begin position="217"/>
        <end position="243"/>
    </location>
</feature>
<organism evidence="3 4">
    <name type="scientific">Euplotes crassus</name>
    <dbReference type="NCBI Taxonomy" id="5936"/>
    <lineage>
        <taxon>Eukaryota</taxon>
        <taxon>Sar</taxon>
        <taxon>Alveolata</taxon>
        <taxon>Ciliophora</taxon>
        <taxon>Intramacronucleata</taxon>
        <taxon>Spirotrichea</taxon>
        <taxon>Hypotrichia</taxon>
        <taxon>Euplotida</taxon>
        <taxon>Euplotidae</taxon>
        <taxon>Moneuplotes</taxon>
    </lineage>
</organism>
<sequence length="263" mass="27631">MKLITSLPIALILLACAAATDTTNLITGSGADAGMSIDLLVTENSNDNMTIKLQFGFPASMMTAYKYHNLQCVDVGVSTFSLTTDATDLPVFATVLRCGSGCANPTQMSYFKYYTYLATYTSSTGVFSTSSASEGNPISGTAPDDTDSSVASDLKSIYNIATEVNGDTLASTYKLPNSATTAYLKCFSKLDYTGVFRDSANIASDLDEYPKDVTLVMPGTISTPTPTPSSSSSSDSNPDTSTSSAKKLLILPILALGLLTQMT</sequence>
<evidence type="ECO:0000256" key="2">
    <source>
        <dbReference type="SAM" id="SignalP"/>
    </source>
</evidence>
<dbReference type="PROSITE" id="PS51257">
    <property type="entry name" value="PROKAR_LIPOPROTEIN"/>
    <property type="match status" value="1"/>
</dbReference>
<gene>
    <name evidence="3" type="ORF">ECRASSUSDP1_LOCUS7358</name>
</gene>
<comment type="caution">
    <text evidence="3">The sequence shown here is derived from an EMBL/GenBank/DDBJ whole genome shotgun (WGS) entry which is preliminary data.</text>
</comment>
<dbReference type="Proteomes" id="UP001295684">
    <property type="component" value="Unassembled WGS sequence"/>
</dbReference>